<gene>
    <name evidence="2" type="ORF">Q604_UNBC09188G0001</name>
</gene>
<dbReference type="InterPro" id="IPR020558">
    <property type="entry name" value="DiOHA_6PGluconate_deHydtase_CS"/>
</dbReference>
<proteinExistence type="predicted"/>
<dbReference type="AlphaFoldDB" id="W1Y4F4"/>
<accession>W1Y4F4</accession>
<feature type="domain" description="Dihydroxy-acid/6-phosphogluconate dehydratase C-terminal" evidence="1">
    <location>
        <begin position="1"/>
        <end position="88"/>
    </location>
</feature>
<name>W1Y4F4_9ZZZZ</name>
<dbReference type="GO" id="GO:0005829">
    <property type="term" value="C:cytosol"/>
    <property type="evidence" value="ECO:0007669"/>
    <property type="project" value="TreeGrafter"/>
</dbReference>
<evidence type="ECO:0000259" key="1">
    <source>
        <dbReference type="Pfam" id="PF24877"/>
    </source>
</evidence>
<feature type="non-terminal residue" evidence="2">
    <location>
        <position position="1"/>
    </location>
</feature>
<dbReference type="Gene3D" id="3.50.30.80">
    <property type="entry name" value="IlvD/EDD C-terminal domain-like"/>
    <property type="match status" value="1"/>
</dbReference>
<comment type="caution">
    <text evidence="2">The sequence shown here is derived from an EMBL/GenBank/DDBJ whole genome shotgun (WGS) entry which is preliminary data.</text>
</comment>
<dbReference type="EMBL" id="AZMM01009188">
    <property type="protein sequence ID" value="ETJ36555.1"/>
    <property type="molecule type" value="Genomic_DNA"/>
</dbReference>
<dbReference type="PROSITE" id="PS00887">
    <property type="entry name" value="ILVD_EDD_2"/>
    <property type="match status" value="1"/>
</dbReference>
<dbReference type="InterPro" id="IPR056740">
    <property type="entry name" value="ILV_EDD_C"/>
</dbReference>
<dbReference type="InterPro" id="IPR042096">
    <property type="entry name" value="Dihydro-acid_dehy_C"/>
</dbReference>
<dbReference type="PANTHER" id="PTHR43661">
    <property type="entry name" value="D-XYLONATE DEHYDRATASE"/>
    <property type="match status" value="1"/>
</dbReference>
<dbReference type="GO" id="GO:0004456">
    <property type="term" value="F:phosphogluconate dehydratase activity"/>
    <property type="evidence" value="ECO:0007669"/>
    <property type="project" value="TreeGrafter"/>
</dbReference>
<evidence type="ECO:0000313" key="2">
    <source>
        <dbReference type="EMBL" id="ETJ36555.1"/>
    </source>
</evidence>
<sequence length="94" mass="10160">EAPAVVFESQHDVMPAFEAGLLDRDCVVVVRHQGPKANGMPELHKLMPPLGVLLDRCFKIALVTDGRLSGASGKVPSAIHVTPEAYDGLCYCFR</sequence>
<protein>
    <submittedName>
        <fullName evidence="2">Phosphogluconate dehydratase</fullName>
    </submittedName>
</protein>
<organism evidence="2">
    <name type="scientific">human gut metagenome</name>
    <dbReference type="NCBI Taxonomy" id="408170"/>
    <lineage>
        <taxon>unclassified sequences</taxon>
        <taxon>metagenomes</taxon>
        <taxon>organismal metagenomes</taxon>
    </lineage>
</organism>
<dbReference type="PANTHER" id="PTHR43661:SF1">
    <property type="entry name" value="PHOSPHOGLUCONATE DEHYDRATASE"/>
    <property type="match status" value="1"/>
</dbReference>
<dbReference type="Pfam" id="PF24877">
    <property type="entry name" value="ILV_EDD_C"/>
    <property type="match status" value="1"/>
</dbReference>
<reference evidence="2" key="1">
    <citation type="submission" date="2013-12" db="EMBL/GenBank/DDBJ databases">
        <title>A Varibaculum cambriense genome reconstructed from a premature infant gut community with otherwise low bacterial novelty that shifts toward anaerobic metabolism during the third week of life.</title>
        <authorList>
            <person name="Brown C.T."/>
            <person name="Sharon I."/>
            <person name="Thomas B.C."/>
            <person name="Castelle C.J."/>
            <person name="Morowitz M.J."/>
            <person name="Banfield J.F."/>
        </authorList>
    </citation>
    <scope>NUCLEOTIDE SEQUENCE</scope>
</reference>
<dbReference type="SUPFAM" id="SSF52016">
    <property type="entry name" value="LeuD/IlvD-like"/>
    <property type="match status" value="1"/>
</dbReference>
<feature type="non-terminal residue" evidence="2">
    <location>
        <position position="94"/>
    </location>
</feature>